<evidence type="ECO:0000256" key="4">
    <source>
        <dbReference type="ARBA" id="ARBA00022692"/>
    </source>
</evidence>
<keyword evidence="7" id="KW-0175">Coiled coil</keyword>
<keyword evidence="3" id="KW-1003">Cell membrane</keyword>
<accession>L0KD09</accession>
<feature type="transmembrane region" description="Helical" evidence="8">
    <location>
        <begin position="252"/>
        <end position="272"/>
    </location>
</feature>
<evidence type="ECO:0000256" key="8">
    <source>
        <dbReference type="SAM" id="Phobius"/>
    </source>
</evidence>
<evidence type="ECO:0000313" key="12">
    <source>
        <dbReference type="Proteomes" id="UP000010880"/>
    </source>
</evidence>
<sequence>MNQLEKREEFVEIDLREYLKVLSKRKNVIIGIFLVAVLLSGFISYFVLDPVYQSQATIKLGNYSGEYSNPQVAASFLTSLGYLKQVNQELNLDYTTSQLTKLKEETLKVKRLENTKDLITITYNSKSAKNTKLVIDKLIEQYKNNSLVEFNQNRKLKEERLAAIKDEIKNLKARINQTRSVLNNLTETKLSTVDQVVLNNDLIGKLQAMNQMKSSLINQKYSLINKLNDMQAMQVINEPVKPKIPIKPNKKLNIAIAAVLGLMIGVFAAFLLEFLDDGQEVVTSS</sequence>
<proteinExistence type="inferred from homology"/>
<dbReference type="STRING" id="748449.Halha_2390"/>
<feature type="domain" description="Tyrosine-protein kinase G-rich" evidence="10">
    <location>
        <begin position="220"/>
        <end position="271"/>
    </location>
</feature>
<reference evidence="12" key="1">
    <citation type="submission" date="2012-02" db="EMBL/GenBank/DDBJ databases">
        <title>The complete genome of Halobacteroides halobius DSM 5150.</title>
        <authorList>
            <person name="Lucas S."/>
            <person name="Copeland A."/>
            <person name="Lapidus A."/>
            <person name="Glavina del Rio T."/>
            <person name="Dalin E."/>
            <person name="Tice H."/>
            <person name="Bruce D."/>
            <person name="Goodwin L."/>
            <person name="Pitluck S."/>
            <person name="Peters L."/>
            <person name="Mikhailova N."/>
            <person name="Gu W."/>
            <person name="Kyrpides N."/>
            <person name="Mavromatis K."/>
            <person name="Ivanova N."/>
            <person name="Brettin T."/>
            <person name="Detter J.C."/>
            <person name="Han C."/>
            <person name="Larimer F."/>
            <person name="Land M."/>
            <person name="Hauser L."/>
            <person name="Markowitz V."/>
            <person name="Cheng J.-F."/>
            <person name="Hugenholtz P."/>
            <person name="Woyke T."/>
            <person name="Wu D."/>
            <person name="Tindall B."/>
            <person name="Pomrenke H."/>
            <person name="Brambilla E."/>
            <person name="Klenk H.-P."/>
            <person name="Eisen J.A."/>
        </authorList>
    </citation>
    <scope>NUCLEOTIDE SEQUENCE [LARGE SCALE GENOMIC DNA]</scope>
    <source>
        <strain evidence="12">ATCC 35273 / DSM 5150 / MD-1</strain>
    </source>
</reference>
<keyword evidence="5 8" id="KW-1133">Transmembrane helix</keyword>
<dbReference type="InterPro" id="IPR003856">
    <property type="entry name" value="LPS_length_determ_N"/>
</dbReference>
<comment type="subcellular location">
    <subcellularLocation>
        <location evidence="1">Cell membrane</location>
        <topology evidence="1">Multi-pass membrane protein</topology>
    </subcellularLocation>
</comment>
<gene>
    <name evidence="11" type="ordered locus">Halha_2390</name>
</gene>
<evidence type="ECO:0000259" key="9">
    <source>
        <dbReference type="Pfam" id="PF02706"/>
    </source>
</evidence>
<dbReference type="Proteomes" id="UP000010880">
    <property type="component" value="Chromosome"/>
</dbReference>
<dbReference type="OrthoDB" id="2360475at2"/>
<dbReference type="InterPro" id="IPR032807">
    <property type="entry name" value="GNVR"/>
</dbReference>
<feature type="domain" description="Polysaccharide chain length determinant N-terminal" evidence="9">
    <location>
        <begin position="12"/>
        <end position="85"/>
    </location>
</feature>
<evidence type="ECO:0000256" key="5">
    <source>
        <dbReference type="ARBA" id="ARBA00022989"/>
    </source>
</evidence>
<feature type="transmembrane region" description="Helical" evidence="8">
    <location>
        <begin position="28"/>
        <end position="48"/>
    </location>
</feature>
<evidence type="ECO:0000313" key="11">
    <source>
        <dbReference type="EMBL" id="AGB42264.1"/>
    </source>
</evidence>
<dbReference type="Pfam" id="PF13807">
    <property type="entry name" value="GNVR"/>
    <property type="match status" value="1"/>
</dbReference>
<evidence type="ECO:0000256" key="6">
    <source>
        <dbReference type="ARBA" id="ARBA00023136"/>
    </source>
</evidence>
<evidence type="ECO:0000256" key="1">
    <source>
        <dbReference type="ARBA" id="ARBA00004651"/>
    </source>
</evidence>
<name>L0KD09_HALHC</name>
<keyword evidence="6 8" id="KW-0472">Membrane</keyword>
<dbReference type="PANTHER" id="PTHR32309">
    <property type="entry name" value="TYROSINE-PROTEIN KINASE"/>
    <property type="match status" value="1"/>
</dbReference>
<protein>
    <submittedName>
        <fullName evidence="11">Capsular polysaccharide biosynthesis protein</fullName>
    </submittedName>
</protein>
<keyword evidence="4 8" id="KW-0812">Transmembrane</keyword>
<dbReference type="RefSeq" id="WP_015327978.1">
    <property type="nucleotide sequence ID" value="NC_019978.1"/>
</dbReference>
<dbReference type="PATRIC" id="fig|748449.3.peg.2311"/>
<dbReference type="GO" id="GO:0004713">
    <property type="term" value="F:protein tyrosine kinase activity"/>
    <property type="evidence" value="ECO:0007669"/>
    <property type="project" value="TreeGrafter"/>
</dbReference>
<dbReference type="AlphaFoldDB" id="L0KD09"/>
<dbReference type="KEGG" id="hhl:Halha_2390"/>
<evidence type="ECO:0000256" key="2">
    <source>
        <dbReference type="ARBA" id="ARBA00006683"/>
    </source>
</evidence>
<dbReference type="PANTHER" id="PTHR32309:SF13">
    <property type="entry name" value="FERRIC ENTEROBACTIN TRANSPORT PROTEIN FEPE"/>
    <property type="match status" value="1"/>
</dbReference>
<evidence type="ECO:0000256" key="7">
    <source>
        <dbReference type="SAM" id="Coils"/>
    </source>
</evidence>
<evidence type="ECO:0000256" key="3">
    <source>
        <dbReference type="ARBA" id="ARBA00022475"/>
    </source>
</evidence>
<dbReference type="GO" id="GO:0005886">
    <property type="term" value="C:plasma membrane"/>
    <property type="evidence" value="ECO:0007669"/>
    <property type="project" value="UniProtKB-SubCell"/>
</dbReference>
<feature type="coiled-coil region" evidence="7">
    <location>
        <begin position="147"/>
        <end position="188"/>
    </location>
</feature>
<evidence type="ECO:0000259" key="10">
    <source>
        <dbReference type="Pfam" id="PF13807"/>
    </source>
</evidence>
<dbReference type="eggNOG" id="COG3206">
    <property type="taxonomic scope" value="Bacteria"/>
</dbReference>
<keyword evidence="12" id="KW-1185">Reference proteome</keyword>
<comment type="similarity">
    <text evidence="2">Belongs to the CpsC/CapA family.</text>
</comment>
<dbReference type="EMBL" id="CP003359">
    <property type="protein sequence ID" value="AGB42264.1"/>
    <property type="molecule type" value="Genomic_DNA"/>
</dbReference>
<organism evidence="11 12">
    <name type="scientific">Halobacteroides halobius (strain ATCC 35273 / DSM 5150 / MD-1)</name>
    <dbReference type="NCBI Taxonomy" id="748449"/>
    <lineage>
        <taxon>Bacteria</taxon>
        <taxon>Bacillati</taxon>
        <taxon>Bacillota</taxon>
        <taxon>Clostridia</taxon>
        <taxon>Halanaerobiales</taxon>
        <taxon>Halobacteroidaceae</taxon>
        <taxon>Halobacteroides</taxon>
    </lineage>
</organism>
<dbReference type="Pfam" id="PF02706">
    <property type="entry name" value="Wzz"/>
    <property type="match status" value="1"/>
</dbReference>
<dbReference type="InterPro" id="IPR050445">
    <property type="entry name" value="Bact_polysacc_biosynth/exp"/>
</dbReference>
<dbReference type="HOGENOM" id="CLU_063628_0_0_9"/>